<feature type="region of interest" description="Disordered" evidence="3">
    <location>
        <begin position="613"/>
        <end position="785"/>
    </location>
</feature>
<feature type="compositionally biased region" description="Polar residues" evidence="3">
    <location>
        <begin position="2245"/>
        <end position="2256"/>
    </location>
</feature>
<feature type="region of interest" description="Disordered" evidence="3">
    <location>
        <begin position="2818"/>
        <end position="2851"/>
    </location>
</feature>
<dbReference type="PANTHER" id="PTHR23348">
    <property type="entry name" value="PERIAXIN/AHNAK"/>
    <property type="match status" value="1"/>
</dbReference>
<protein>
    <submittedName>
        <fullName evidence="4">Neuroblast differentiation-associated protein AHNAK</fullName>
    </submittedName>
</protein>
<feature type="region of interest" description="Disordered" evidence="3">
    <location>
        <begin position="2868"/>
        <end position="2907"/>
    </location>
</feature>
<evidence type="ECO:0000256" key="2">
    <source>
        <dbReference type="ARBA" id="ARBA00023242"/>
    </source>
</evidence>
<dbReference type="OrthoDB" id="10248904at2759"/>
<feature type="region of interest" description="Disordered" evidence="3">
    <location>
        <begin position="2245"/>
        <end position="2308"/>
    </location>
</feature>
<sequence>MKLKAEKPKGKGKLGSCFGKPKSPKVEGQYKPGKLEIEGPKVEVSAEVKAPEAKGDIDTDSPDVKLEAGVSSPDVAVESPNVKIEGGKGKGKLGSCFGKPKTREIEGEYKPGKAELEKPEVSAGVRVEGTEVKGDVIVDAPEIQAKGKKPKAKLGSCFGKPKSPNVEGEYQSGKMDVDVPGVSGEASVKTPEGDAMLNVEAPDAKIKGEKGMKKPKMNFSSCFGKPKGAKLEAGYQPPDVEIKGPEIKSPKVEVEIPRVEADIEVEAPKTSVDVEIPELPEVKGDISMGVDVPKAEPTLKIEGVIPDLPKVEAKLGGKAELPDIEVEGKLPLAPEVKANLDIGEAVPDVKLKGELPKGDLKVDVSGNLPSISGDIKGTDVSLPEVLIPKVEGKVEGNLAGSELPEDNVAVLTLPSVSLKGDFLEREITLGENLSTEYSGGAAAEVEVQIPSVEQQDIDISLPKGMAEVNVNPPNTGVDISGPTVDFEVPEGKAGINIDAPKVKVKGDKPKIKFGSCFGKPERLDSGGEYIPVDVEIPEASAQASIEVPESKAEVSVEAPDMKVKAEKSKPKTDFGSCFGKPKISKVEDEYKPGKVELEGPELEISSEIIAPKAKADIDTEPSEVKVEGKVTPPSVAVESPDINVKGDKRKNKLGSCFGKPKTPRLESEYKPGKAEVKSPEASAGVNAEAPEIEGSISVEAPRIKTKTKKSKGKVGSCFGELEGPKDKYQPGIDSPGVAGEASVQIPTGEAELNGETPDVKVTGKSKKPNMKLGSCFGEPKGTEVETGYQPTKVRIEGPKIEVPKAEVEMPYTTEKMEVKTPDASVDIEVPGLPEVKGDINMGMGIDVPKAEPTLKIEGNISDLPKVEAKLGGKAELSNIGIEGTLPSSPKVKANIDTNGPMDELDVKLEGDAKIDMNGSFPGFSGNIKGSNTSLPEISVPKMEGGITGELPSVKLEGDSPSMVIEVDSPDFSTPSEKLSIKSPKLETKCESESIDINADLDATVPDIKVKSEKHKINIGSWLGKAKSPLSKGHYSPTKAQKVDAEITGTANIRPFDAQVDLDIPVCETKAAVSSPDTRVESPEVNIKGGKGKAKLGSCFGKPKTPDVEGEYKPRKAKIEGPEMSAGMNVATTEVEGDVSVETKSKRPKAKFGSCFGKPKSSEMEGECYSTKIETDVPGIAGEIDVTGPYVEDGDLSLPAVEVKAEPPIPPMRKNKLKHNIDVPEAGVTGKLPDCNAGASLQATIPDVLVGTNGNSFGLKSDIPQMKAEVGGFEGKLNIKTDVPDIKGNVPEVTGETSGSTGELNINAGVPEIKADTQRFGGGLSSKANGLEMMVDIPEVKNDGLGLKGKMDFSADVPEVKACIPGFGGGLNFKADVPEMKTDVTGFGGKIEMDAHVPEVKANIPEIKADVPGFAGKLDFKTDVPEIKADVPGFGGKLDFKADVPEIKTDVPGFGGKLDFKADVPEAKADVPEIKANVPGFGGKLDFMADVPEVKADVPGFGGKLDFMADVPEVKADVSRFGGKLDFKADAPEVKPDVPGFGGKLDFKADVPEVKADVSRFGGKLDFKADAPEVKADVPDIKVGVPLFGGKLDFKTDVPEMKAEVPGLAGKLDFKSDVPEIKADVPEIKANVPRFGGKLDLKVDVPDIKAVVPEMKPEVPGFGGKMDFKADAPEVKADVPGFGGKLEFKDDVPEIKTDVPGFGGKVNLKADVPEVQADVLGFGGKLDFKADVPEVKADVPELKADVPKFGGKLDFKADVPEVKADVSKMKVDVPGFGRKLDFKADVPEVKSDVPGFGGKLNFKADVPDIKADVPEIKTNVPGFGGKLDFKADVPDVKVGVPGFGGKLDFKADVPDIKADVPEIKANVPGFGGKLDFNADVPEVKADVQQIKANVPEVGGKLDFKTDVPEIKANVPEIRTEVPGFGGKLDFKADIPEVKADVPQIKADVPRIGGKLDFKADVPEIKADVQGFGRKLDFKDNVPEVKADVPGLERKLTFETDVPDIKSGFAKIETNIPGIGGKLDVSDVKGDVSGFGGKLDLKAAVPETKGYVPEFAGKGDVKCVVPEFQAEAPRVERQLDYKDGIPDFSRKMDIQSDIRDFEVKQGLKADVPDVRADILVDAGLSFKGAVPNVKANVPAHSEKIDLTADIPELKHDAPRHKGIDLSADVPKVKTDLTSLSLKGDVLIKPVPPSTTTGVPLQVNVASDVYLPEGTLDIHNDAPRESRSSESNSLKTRIPVLDIKSRLSEPTVSLSSTEADLSEVQVGTGVSPPREDTTAPSGRGSRKKRGRRGRGTEEDIDVSSIKPWEKPGDKVEFTEGVDVAMRGLDTQLKLDTEVSGMSVSGGNDDSPTRSRIPRFSGVSKQGTGAEDMTQPRDMTADGVEGQVKVEGRSGIPVLSERISISFRPQDETEVQSNIPVAATPEGAAPIGWVLPPSTTQSPTHGVILRDDRSLPGEGVTIQPGQYGVKGEITQHMPDSNQSLSIDSEENRGGDPYIKGKLGPFKLTPERTVSKCKPEITKVSSDPESLSNKSLEAQGPETMKEWTLEPQSYQVKMETDPSIKLMSDPTVTELHTRMVIGDGDQRASKQSRTVFVTEDAGGRVVVHRRMDSTSAPSGEQTISSAMTTTPEDLSSMLSQGPSSTVSTVVTTSEWPEGVTTQKTVRVRKIRKIKVGDGPEETILETDYETVPGEEPDLSRLEGMLQSSEVLRVTPEGEPSLSHLPPELRDTSLLHFDSNQREAPGDTHQTVTRTVKRIPSGEIAQYLPEGFDKNLHKVVGGTTTTTTKTVRKVKMLKKDESGNMVECDADDEDLQTLLPYLSSESASSTVPTNTTTTTTTSSEDDGGVVTTTTTTTTDGGTVTRVIRQKRFITDGSSISEFEEGPAAAGECEGGVPERVRAEPEQSPDDHRT</sequence>
<evidence type="ECO:0000313" key="4">
    <source>
        <dbReference type="EMBL" id="MPC09133.1"/>
    </source>
</evidence>
<dbReference type="EMBL" id="VSRR010000056">
    <property type="protein sequence ID" value="MPC09133.1"/>
    <property type="molecule type" value="Genomic_DNA"/>
</dbReference>
<feature type="compositionally biased region" description="Low complexity" evidence="3">
    <location>
        <begin position="2638"/>
        <end position="2647"/>
    </location>
</feature>
<feature type="compositionally biased region" description="Polar residues" evidence="3">
    <location>
        <begin position="2336"/>
        <end position="2346"/>
    </location>
</feature>
<feature type="compositionally biased region" description="Low complexity" evidence="3">
    <location>
        <begin position="2879"/>
        <end position="2889"/>
    </location>
</feature>
<feature type="compositionally biased region" description="Basic and acidic residues" evidence="3">
    <location>
        <begin position="663"/>
        <end position="678"/>
    </location>
</feature>
<dbReference type="InterPro" id="IPR052082">
    <property type="entry name" value="Myelin_sheath_structural"/>
</dbReference>
<organism evidence="4 5">
    <name type="scientific">Portunus trituberculatus</name>
    <name type="common">Swimming crab</name>
    <name type="synonym">Neptunus trituberculatus</name>
    <dbReference type="NCBI Taxonomy" id="210409"/>
    <lineage>
        <taxon>Eukaryota</taxon>
        <taxon>Metazoa</taxon>
        <taxon>Ecdysozoa</taxon>
        <taxon>Arthropoda</taxon>
        <taxon>Crustacea</taxon>
        <taxon>Multicrustacea</taxon>
        <taxon>Malacostraca</taxon>
        <taxon>Eumalacostraca</taxon>
        <taxon>Eucarida</taxon>
        <taxon>Decapoda</taxon>
        <taxon>Pleocyemata</taxon>
        <taxon>Brachyura</taxon>
        <taxon>Eubrachyura</taxon>
        <taxon>Portunoidea</taxon>
        <taxon>Portunidae</taxon>
        <taxon>Portuninae</taxon>
        <taxon>Portunus</taxon>
    </lineage>
</organism>
<keyword evidence="5" id="KW-1185">Reference proteome</keyword>
<feature type="compositionally biased region" description="Basic and acidic residues" evidence="3">
    <location>
        <begin position="2213"/>
        <end position="2225"/>
    </location>
</feature>
<feature type="compositionally biased region" description="Basic residues" evidence="3">
    <location>
        <begin position="703"/>
        <end position="712"/>
    </location>
</feature>
<dbReference type="GO" id="GO:0005737">
    <property type="term" value="C:cytoplasm"/>
    <property type="evidence" value="ECO:0007669"/>
    <property type="project" value="TreeGrafter"/>
</dbReference>
<feature type="region of interest" description="Disordered" evidence="3">
    <location>
        <begin position="2517"/>
        <end position="2537"/>
    </location>
</feature>
<proteinExistence type="predicted"/>
<dbReference type="GO" id="GO:0043484">
    <property type="term" value="P:regulation of RNA splicing"/>
    <property type="evidence" value="ECO:0007669"/>
    <property type="project" value="TreeGrafter"/>
</dbReference>
<feature type="region of interest" description="Disordered" evidence="3">
    <location>
        <begin position="2627"/>
        <end position="2647"/>
    </location>
</feature>
<feature type="compositionally biased region" description="Low complexity" evidence="3">
    <location>
        <begin position="2820"/>
        <end position="2851"/>
    </location>
</feature>
<feature type="compositionally biased region" description="Basic and acidic residues" evidence="3">
    <location>
        <begin position="613"/>
        <end position="628"/>
    </location>
</feature>
<feature type="compositionally biased region" description="Basic and acidic residues" evidence="3">
    <location>
        <begin position="2890"/>
        <end position="2907"/>
    </location>
</feature>
<feature type="region of interest" description="Disordered" evidence="3">
    <location>
        <begin position="2212"/>
        <end position="2231"/>
    </location>
</feature>
<feature type="compositionally biased region" description="Polar residues" evidence="3">
    <location>
        <begin position="2627"/>
        <end position="2637"/>
    </location>
</feature>
<feature type="compositionally biased region" description="Polar residues" evidence="3">
    <location>
        <begin position="2518"/>
        <end position="2531"/>
    </location>
</feature>
<accession>A0A5B7CN86</accession>
<dbReference type="GO" id="GO:0005634">
    <property type="term" value="C:nucleus"/>
    <property type="evidence" value="ECO:0007669"/>
    <property type="project" value="UniProtKB-SubCell"/>
</dbReference>
<dbReference type="PANTHER" id="PTHR23348:SF16">
    <property type="entry name" value="LEUCINE RICH REPEAT FAMILY PROTEIN"/>
    <property type="match status" value="1"/>
</dbReference>
<evidence type="ECO:0000313" key="5">
    <source>
        <dbReference type="Proteomes" id="UP000324222"/>
    </source>
</evidence>
<evidence type="ECO:0000256" key="1">
    <source>
        <dbReference type="ARBA" id="ARBA00004123"/>
    </source>
</evidence>
<comment type="subcellular location">
    <subcellularLocation>
        <location evidence="1">Nucleus</location>
    </subcellularLocation>
</comment>
<feature type="region of interest" description="Disordered" evidence="3">
    <location>
        <begin position="148"/>
        <end position="196"/>
    </location>
</feature>
<feature type="compositionally biased region" description="Basic residues" evidence="3">
    <location>
        <begin position="2281"/>
        <end position="2290"/>
    </location>
</feature>
<feature type="region of interest" description="Disordered" evidence="3">
    <location>
        <begin position="2336"/>
        <end position="2374"/>
    </location>
</feature>
<reference evidence="4 5" key="1">
    <citation type="submission" date="2019-05" db="EMBL/GenBank/DDBJ databases">
        <title>Another draft genome of Portunus trituberculatus and its Hox gene families provides insights of decapod evolution.</title>
        <authorList>
            <person name="Jeong J.-H."/>
            <person name="Song I."/>
            <person name="Kim S."/>
            <person name="Choi T."/>
            <person name="Kim D."/>
            <person name="Ryu S."/>
            <person name="Kim W."/>
        </authorList>
    </citation>
    <scope>NUCLEOTIDE SEQUENCE [LARGE SCALE GENOMIC DNA]</scope>
    <source>
        <tissue evidence="4">Muscle</tissue>
    </source>
</reference>
<feature type="compositionally biased region" description="Basic and acidic residues" evidence="3">
    <location>
        <begin position="33"/>
        <end position="66"/>
    </location>
</feature>
<evidence type="ECO:0000256" key="3">
    <source>
        <dbReference type="SAM" id="MobiDB-lite"/>
    </source>
</evidence>
<feature type="region of interest" description="Disordered" evidence="3">
    <location>
        <begin position="1"/>
        <end position="102"/>
    </location>
</feature>
<gene>
    <name evidence="4" type="primary">AHNAK_1</name>
    <name evidence="4" type="ORF">E2C01_001736</name>
</gene>
<name>A0A5B7CN86_PORTR</name>
<dbReference type="Proteomes" id="UP000324222">
    <property type="component" value="Unassembled WGS sequence"/>
</dbReference>
<comment type="caution">
    <text evidence="4">The sequence shown here is derived from an EMBL/GenBank/DDBJ whole genome shotgun (WGS) entry which is preliminary data.</text>
</comment>
<keyword evidence="2" id="KW-0539">Nucleus</keyword>